<dbReference type="AlphaFoldDB" id="A0A5C6T6L9"/>
<proteinExistence type="predicted"/>
<evidence type="ECO:0000313" key="1">
    <source>
        <dbReference type="EMBL" id="TXC06543.1"/>
    </source>
</evidence>
<sequence>MRQACQLPPFSSILSVYNLIYSIKTSILSSFQVTKGVAKEQPHIQKGPSHRFLQGFKGYLVKLGMLSSHTSTSLLS</sequence>
<evidence type="ECO:0000313" key="2">
    <source>
        <dbReference type="Proteomes" id="UP000321331"/>
    </source>
</evidence>
<accession>A0A5C6T6L9</accession>
<organism evidence="1 2">
    <name type="scientific">Fusarium oxysporum f. sp. cubense</name>
    <dbReference type="NCBI Taxonomy" id="61366"/>
    <lineage>
        <taxon>Eukaryota</taxon>
        <taxon>Fungi</taxon>
        <taxon>Dikarya</taxon>
        <taxon>Ascomycota</taxon>
        <taxon>Pezizomycotina</taxon>
        <taxon>Sordariomycetes</taxon>
        <taxon>Hypocreomycetidae</taxon>
        <taxon>Hypocreales</taxon>
        <taxon>Nectriaceae</taxon>
        <taxon>Fusarium</taxon>
        <taxon>Fusarium oxysporum species complex</taxon>
    </lineage>
</organism>
<comment type="caution">
    <text evidence="1">The sequence shown here is derived from an EMBL/GenBank/DDBJ whole genome shotgun (WGS) entry which is preliminary data.</text>
</comment>
<dbReference type="Proteomes" id="UP000321331">
    <property type="component" value="Unassembled WGS sequence"/>
</dbReference>
<protein>
    <submittedName>
        <fullName evidence="1">Uncharacterized protein</fullName>
    </submittedName>
</protein>
<name>A0A5C6T6L9_FUSOC</name>
<reference evidence="1 2" key="1">
    <citation type="submission" date="2019-07" db="EMBL/GenBank/DDBJ databases">
        <title>The First High-Quality Draft Genome Sequence of the Causal Agent of the Current Panama Disease Epidemic.</title>
        <authorList>
            <person name="Warmington R.J."/>
            <person name="Kay W."/>
            <person name="Jeffries A."/>
            <person name="Bebber D."/>
            <person name="Moore K."/>
            <person name="Studholme D.J."/>
        </authorList>
    </citation>
    <scope>NUCLEOTIDE SEQUENCE [LARGE SCALE GENOMIC DNA]</scope>
    <source>
        <strain evidence="1 2">TR4</strain>
    </source>
</reference>
<dbReference type="EMBL" id="VMNF01000006">
    <property type="protein sequence ID" value="TXC06543.1"/>
    <property type="molecule type" value="Genomic_DNA"/>
</dbReference>
<gene>
    <name evidence="1" type="ORF">FocTR4_00010539</name>
</gene>